<reference evidence="1 2" key="1">
    <citation type="journal article" date="2022" name="New Phytol.">
        <title>Ecological generalism drives hyperdiversity of secondary metabolite gene clusters in xylarialean endophytes.</title>
        <authorList>
            <person name="Franco M.E.E."/>
            <person name="Wisecaver J.H."/>
            <person name="Arnold A.E."/>
            <person name="Ju Y.M."/>
            <person name="Slot J.C."/>
            <person name="Ahrendt S."/>
            <person name="Moore L.P."/>
            <person name="Eastman K.E."/>
            <person name="Scott K."/>
            <person name="Konkel Z."/>
            <person name="Mondo S.J."/>
            <person name="Kuo A."/>
            <person name="Hayes R.D."/>
            <person name="Haridas S."/>
            <person name="Andreopoulos B."/>
            <person name="Riley R."/>
            <person name="LaButti K."/>
            <person name="Pangilinan J."/>
            <person name="Lipzen A."/>
            <person name="Amirebrahimi M."/>
            <person name="Yan J."/>
            <person name="Adam C."/>
            <person name="Keymanesh K."/>
            <person name="Ng V."/>
            <person name="Louie K."/>
            <person name="Northen T."/>
            <person name="Drula E."/>
            <person name="Henrissat B."/>
            <person name="Hsieh H.M."/>
            <person name="Youens-Clark K."/>
            <person name="Lutzoni F."/>
            <person name="Miadlikowska J."/>
            <person name="Eastwood D.C."/>
            <person name="Hamelin R.C."/>
            <person name="Grigoriev I.V."/>
            <person name="U'Ren J.M."/>
        </authorList>
    </citation>
    <scope>NUCLEOTIDE SEQUENCE [LARGE SCALE GENOMIC DNA]</scope>
    <source>
        <strain evidence="1 2">CBS 119005</strain>
    </source>
</reference>
<accession>A0ACB9YLI8</accession>
<proteinExistence type="predicted"/>
<evidence type="ECO:0000313" key="2">
    <source>
        <dbReference type="Proteomes" id="UP001497700"/>
    </source>
</evidence>
<name>A0ACB9YLI8_9PEZI</name>
<organism evidence="1 2">
    <name type="scientific">Hypoxylon rubiginosum</name>
    <dbReference type="NCBI Taxonomy" id="110542"/>
    <lineage>
        <taxon>Eukaryota</taxon>
        <taxon>Fungi</taxon>
        <taxon>Dikarya</taxon>
        <taxon>Ascomycota</taxon>
        <taxon>Pezizomycotina</taxon>
        <taxon>Sordariomycetes</taxon>
        <taxon>Xylariomycetidae</taxon>
        <taxon>Xylariales</taxon>
        <taxon>Hypoxylaceae</taxon>
        <taxon>Hypoxylon</taxon>
    </lineage>
</organism>
<dbReference type="EMBL" id="MU393601">
    <property type="protein sequence ID" value="KAI4860057.1"/>
    <property type="molecule type" value="Genomic_DNA"/>
</dbReference>
<keyword evidence="2" id="KW-1185">Reference proteome</keyword>
<dbReference type="Proteomes" id="UP001497700">
    <property type="component" value="Unassembled WGS sequence"/>
</dbReference>
<comment type="caution">
    <text evidence="1">The sequence shown here is derived from an EMBL/GenBank/DDBJ whole genome shotgun (WGS) entry which is preliminary data.</text>
</comment>
<protein>
    <submittedName>
        <fullName evidence="1">Major facilitator superfamily domain-containing protein</fullName>
    </submittedName>
</protein>
<evidence type="ECO:0000313" key="1">
    <source>
        <dbReference type="EMBL" id="KAI4860057.1"/>
    </source>
</evidence>
<sequence length="437" mass="46697">MSSTKGIATELTSSSPMANEVPQPEKAGGHDTQLSASDHEGTEVKRDVTGVRWFIVVAAVLSSTFLYALDNTVTANVRPSMVETFGSTDILTWLSVSYPMGEVGSNPVRGKLNKYFNNKRLYLAALLIFEVGSAVIRSAQSVEAVIIGRVVAGVGGSGIYVGTVNIISAMTIPTERNQYLSFVGMMWALGTIIGPIVGGAFADSSATWRWAFYINIIIIAALAAPACIAFIPRIVPSTLGTLFARIRRIDFVGAILFLGGVVTIIMILGCGGSIYAWDSGQMIGLYVATVIIWVVFGLQQRLSLFTTDRLFPVQLIGNWEMVNLFSWTSIAIANVVVTVYTLPLFFQFTYGDSALRAAVWTLPFLGAAMVSCGASGPIFPRLPIYMPWFAVSAAIMLVGAGLLTTIDYNTSRGAIAGFTVIEGLGCGPVMQLGYIVG</sequence>
<gene>
    <name evidence="1" type="ORF">F4820DRAFT_437955</name>
</gene>